<dbReference type="PANTHER" id="PTHR18950:SF0">
    <property type="entry name" value="PROGESTERONE IMMUNOMODULATORY BINDING FACTOR 1"/>
    <property type="match status" value="1"/>
</dbReference>
<reference evidence="3" key="1">
    <citation type="submission" date="2018-11" db="EMBL/GenBank/DDBJ databases">
        <authorList>
            <person name="Alioto T."/>
            <person name="Alioto T."/>
        </authorList>
    </citation>
    <scope>NUCLEOTIDE SEQUENCE</scope>
</reference>
<evidence type="ECO:0000256" key="2">
    <source>
        <dbReference type="SAM" id="MobiDB-lite"/>
    </source>
</evidence>
<feature type="coiled-coil region" evidence="1">
    <location>
        <begin position="322"/>
        <end position="356"/>
    </location>
</feature>
<dbReference type="GO" id="GO:0005815">
    <property type="term" value="C:microtubule organizing center"/>
    <property type="evidence" value="ECO:0007669"/>
    <property type="project" value="TreeGrafter"/>
</dbReference>
<feature type="non-terminal residue" evidence="3">
    <location>
        <position position="450"/>
    </location>
</feature>
<evidence type="ECO:0000313" key="3">
    <source>
        <dbReference type="EMBL" id="VDI63541.1"/>
    </source>
</evidence>
<dbReference type="PANTHER" id="PTHR18950">
    <property type="entry name" value="PROGESTERONE-INDUCED BLOCKING FACTOR 1"/>
    <property type="match status" value="1"/>
</dbReference>
<gene>
    <name evidence="3" type="ORF">MGAL_10B078435</name>
</gene>
<accession>A0A8B6GGT2</accession>
<dbReference type="Proteomes" id="UP000596742">
    <property type="component" value="Unassembled WGS sequence"/>
</dbReference>
<comment type="caution">
    <text evidence="3">The sequence shown here is derived from an EMBL/GenBank/DDBJ whole genome shotgun (WGS) entry which is preliminary data.</text>
</comment>
<name>A0A8B6GGT2_MYTGA</name>
<evidence type="ECO:0000313" key="4">
    <source>
        <dbReference type="Proteomes" id="UP000596742"/>
    </source>
</evidence>
<feature type="region of interest" description="Disordered" evidence="2">
    <location>
        <begin position="73"/>
        <end position="107"/>
    </location>
</feature>
<proteinExistence type="predicted"/>
<keyword evidence="4" id="KW-1185">Reference proteome</keyword>
<feature type="coiled-coil region" evidence="1">
    <location>
        <begin position="142"/>
        <end position="225"/>
    </location>
</feature>
<dbReference type="OrthoDB" id="299638at2759"/>
<dbReference type="GO" id="GO:0060271">
    <property type="term" value="P:cilium assembly"/>
    <property type="evidence" value="ECO:0007669"/>
    <property type="project" value="TreeGrafter"/>
</dbReference>
<sequence length="450" mass="53162">QVSDLTNRCTYAEEKLQQINAQLDDAKRSREEMYEKYVSSRDQYKTEYENKLKEELEQIRTKTNSEIDRLRTSTREMYERENRNLREARDMSMSEKDRAQNTERETSTKYEQLMTQFRELQMNGDNKVVELQNDLKLKGFEVERTQMVHEETVRNLKEAQLEIEKHQKKIEVLTKEYYVLQTSMEKKVVELESHISDKKAKLETYEKVEKELDDIVMQAAEVEDETEAEKVLFSYGYGANIPSTSKRRLQQSVHLARRVLQLEKINSNQKKEIDVEKLKLKQLAEELKNSNSILDQAQQPYNYLIESIRQRDNQIMKQKDYTATLENDVKKFTKEKEDLIRTKNQMSLDLERLLNQREEMSVMKQVVMNLSTRKYGEKKTQSRDLARPKSPKSLAIHLPSHDFETYDEPNIVKPGSISLTKDNPQWASKLKKKHAAQNTKFTKVYATATS</sequence>
<protein>
    <submittedName>
        <fullName evidence="3">Progesterone-induced-blocking factor 1</fullName>
    </submittedName>
</protein>
<dbReference type="AlphaFoldDB" id="A0A8B6GGT2"/>
<keyword evidence="1" id="KW-0175">Coiled coil</keyword>
<dbReference type="InterPro" id="IPR026205">
    <property type="entry name" value="PIBF1"/>
</dbReference>
<dbReference type="EMBL" id="UYJE01008385">
    <property type="protein sequence ID" value="VDI63541.1"/>
    <property type="molecule type" value="Genomic_DNA"/>
</dbReference>
<evidence type="ECO:0000256" key="1">
    <source>
        <dbReference type="SAM" id="Coils"/>
    </source>
</evidence>
<organism evidence="3 4">
    <name type="scientific">Mytilus galloprovincialis</name>
    <name type="common">Mediterranean mussel</name>
    <dbReference type="NCBI Taxonomy" id="29158"/>
    <lineage>
        <taxon>Eukaryota</taxon>
        <taxon>Metazoa</taxon>
        <taxon>Spiralia</taxon>
        <taxon>Lophotrochozoa</taxon>
        <taxon>Mollusca</taxon>
        <taxon>Bivalvia</taxon>
        <taxon>Autobranchia</taxon>
        <taxon>Pteriomorphia</taxon>
        <taxon>Mytilida</taxon>
        <taxon>Mytiloidea</taxon>
        <taxon>Mytilidae</taxon>
        <taxon>Mytilinae</taxon>
        <taxon>Mytilus</taxon>
    </lineage>
</organism>